<keyword evidence="1" id="KW-1133">Transmembrane helix</keyword>
<gene>
    <name evidence="2" type="ORF">CTDIVETGP_1027</name>
</gene>
<dbReference type="AlphaFoldDB" id="W6NFV7"/>
<proteinExistence type="predicted"/>
<keyword evidence="1" id="KW-0812">Transmembrane</keyword>
<dbReference type="OrthoDB" id="9954363at2"/>
<dbReference type="GeneID" id="29418122"/>
<protein>
    <submittedName>
        <fullName evidence="2">Uncharacterized protein</fullName>
    </submittedName>
</protein>
<evidence type="ECO:0000313" key="2">
    <source>
        <dbReference type="EMBL" id="CDL90957.1"/>
    </source>
</evidence>
<feature type="transmembrane region" description="Helical" evidence="1">
    <location>
        <begin position="29"/>
        <end position="49"/>
    </location>
</feature>
<keyword evidence="3" id="KW-1185">Reference proteome</keyword>
<dbReference type="Proteomes" id="UP000019482">
    <property type="component" value="Unassembled WGS sequence"/>
</dbReference>
<accession>W6NFV7</accession>
<organism evidence="2 3">
    <name type="scientific">Clostridium tyrobutyricum DIVETGP</name>
    <dbReference type="NCBI Taxonomy" id="1408889"/>
    <lineage>
        <taxon>Bacteria</taxon>
        <taxon>Bacillati</taxon>
        <taxon>Bacillota</taxon>
        <taxon>Clostridia</taxon>
        <taxon>Eubacteriales</taxon>
        <taxon>Clostridiaceae</taxon>
        <taxon>Clostridium</taxon>
    </lineage>
</organism>
<evidence type="ECO:0000313" key="3">
    <source>
        <dbReference type="Proteomes" id="UP000019482"/>
    </source>
</evidence>
<keyword evidence="1" id="KW-0472">Membrane</keyword>
<dbReference type="EMBL" id="CBXI010000014">
    <property type="protein sequence ID" value="CDL90957.1"/>
    <property type="molecule type" value="Genomic_DNA"/>
</dbReference>
<sequence length="75" mass="8197">MKIASIVFIVLSVLGIIFSNYMYGEIKLIIMTGALASLMCGIGFILSYVNFIRLYNTKDCSNSCIKGRNPGPNAI</sequence>
<dbReference type="RefSeq" id="WP_017751813.1">
    <property type="nucleotide sequence ID" value="NZ_CBXI010000014.1"/>
</dbReference>
<reference evidence="2 3" key="1">
    <citation type="journal article" date="2015" name="Genome Announc.">
        <title>Draft Genome Sequence of Clostridium tyrobutyricum Strain DIVETGP, Isolated from Cow's Milk for Grana Padano Production.</title>
        <authorList>
            <person name="Soggiu A."/>
            <person name="Piras C."/>
            <person name="Gaiarsa S."/>
            <person name="Sassera D."/>
            <person name="Roncada P."/>
            <person name="Bendixen E."/>
            <person name="Brasca M."/>
            <person name="Bonizzi L."/>
        </authorList>
    </citation>
    <scope>NUCLEOTIDE SEQUENCE [LARGE SCALE GENOMIC DNA]</scope>
    <source>
        <strain evidence="2 3">DIVETGP</strain>
    </source>
</reference>
<comment type="caution">
    <text evidence="2">The sequence shown here is derived from an EMBL/GenBank/DDBJ whole genome shotgun (WGS) entry which is preliminary data.</text>
</comment>
<name>W6NFV7_CLOTY</name>
<evidence type="ECO:0000256" key="1">
    <source>
        <dbReference type="SAM" id="Phobius"/>
    </source>
</evidence>